<organism evidence="2 3">
    <name type="scientific">Burkholderia pseudomallei</name>
    <name type="common">Pseudomonas pseudomallei</name>
    <dbReference type="NCBI Taxonomy" id="28450"/>
    <lineage>
        <taxon>Bacteria</taxon>
        <taxon>Pseudomonadati</taxon>
        <taxon>Pseudomonadota</taxon>
        <taxon>Betaproteobacteria</taxon>
        <taxon>Burkholderiales</taxon>
        <taxon>Burkholderiaceae</taxon>
        <taxon>Burkholderia</taxon>
        <taxon>pseudomallei group</taxon>
    </lineage>
</organism>
<reference evidence="2 3" key="1">
    <citation type="submission" date="2014-08" db="EMBL/GenBank/DDBJ databases">
        <authorList>
            <person name="Bunnell A."/>
            <person name="Chain P.S."/>
            <person name="Chertkov O."/>
            <person name="Currie B.J."/>
            <person name="Daligault H.E."/>
            <person name="Davenport K.W."/>
            <person name="Davis C."/>
            <person name="Gleasner C.D."/>
            <person name="Johnson S.L."/>
            <person name="Kaestli M."/>
            <person name="Koren S."/>
            <person name="Kunde Y.A."/>
            <person name="Mayo M."/>
            <person name="McMurry K.K."/>
            <person name="Price E.P."/>
            <person name="Reitenga K.G."/>
            <person name="Robison R."/>
            <person name="Rosovitz M.J."/>
            <person name="Sarovich D.S."/>
            <person name="Teshima H."/>
        </authorList>
    </citation>
    <scope>NUCLEOTIDE SEQUENCE [LARGE SCALE GENOMIC DNA]</scope>
    <source>
        <strain evidence="2 3">MSHR44</strain>
    </source>
</reference>
<protein>
    <submittedName>
        <fullName evidence="2">Uncharacterized protein</fullName>
    </submittedName>
</protein>
<proteinExistence type="predicted"/>
<accession>A0AA40JJ92</accession>
<dbReference type="AlphaFoldDB" id="A0AA40JJ92"/>
<evidence type="ECO:0000313" key="3">
    <source>
        <dbReference type="Proteomes" id="UP000030475"/>
    </source>
</evidence>
<dbReference type="EMBL" id="JQIM01000007">
    <property type="protein sequence ID" value="KGX17125.1"/>
    <property type="molecule type" value="Genomic_DNA"/>
</dbReference>
<name>A0AA40JJ92_BURPE</name>
<evidence type="ECO:0000313" key="2">
    <source>
        <dbReference type="EMBL" id="KGX17152.1"/>
    </source>
</evidence>
<dbReference type="EMBL" id="JQIM01000007">
    <property type="protein sequence ID" value="KGX17152.1"/>
    <property type="molecule type" value="Genomic_DNA"/>
</dbReference>
<dbReference type="Proteomes" id="UP000030475">
    <property type="component" value="Unassembled WGS sequence"/>
</dbReference>
<evidence type="ECO:0000313" key="1">
    <source>
        <dbReference type="EMBL" id="KGX17125.1"/>
    </source>
</evidence>
<sequence length="68" mass="7256">MKTVYELLMDAPDEQVTRCQLAWKAVAAGDWHDAAHFLRNAADDAGATPWAADVRALADACAARIGTA</sequence>
<dbReference type="RefSeq" id="WP_038740667.1">
    <property type="nucleotide sequence ID" value="NZ_KN150983.1"/>
</dbReference>
<comment type="caution">
    <text evidence="2">The sequence shown here is derived from an EMBL/GenBank/DDBJ whole genome shotgun (WGS) entry which is preliminary data.</text>
</comment>
<gene>
    <name evidence="2" type="ORF">Y036_6047</name>
    <name evidence="1" type="ORF">Y036_6229</name>
</gene>